<reference evidence="2" key="1">
    <citation type="submission" date="2020-05" db="EMBL/GenBank/DDBJ databases">
        <title>Mycena genomes resolve the evolution of fungal bioluminescence.</title>
        <authorList>
            <person name="Tsai I.J."/>
        </authorList>
    </citation>
    <scope>NUCLEOTIDE SEQUENCE</scope>
    <source>
        <strain evidence="2">160909Yilan</strain>
    </source>
</reference>
<evidence type="ECO:0008006" key="4">
    <source>
        <dbReference type="Google" id="ProtNLM"/>
    </source>
</evidence>
<accession>A0A8H6YM94</accession>
<dbReference type="Proteomes" id="UP000623467">
    <property type="component" value="Unassembled WGS sequence"/>
</dbReference>
<keyword evidence="1" id="KW-0732">Signal</keyword>
<gene>
    <name evidence="2" type="ORF">MSAN_01118600</name>
</gene>
<keyword evidence="3" id="KW-1185">Reference proteome</keyword>
<comment type="caution">
    <text evidence="2">The sequence shown here is derived from an EMBL/GenBank/DDBJ whole genome shotgun (WGS) entry which is preliminary data.</text>
</comment>
<evidence type="ECO:0000313" key="3">
    <source>
        <dbReference type="Proteomes" id="UP000623467"/>
    </source>
</evidence>
<dbReference type="AlphaFoldDB" id="A0A8H6YM94"/>
<dbReference type="EMBL" id="JACAZH010000008">
    <property type="protein sequence ID" value="KAF7360889.1"/>
    <property type="molecule type" value="Genomic_DNA"/>
</dbReference>
<sequence length="180" mass="20186">MELDLHLFLVLLVHKLTISTGTQCIQTFSILNQIHAALLRLPASYHSPCLQFLIHFFCRALIKGFDAHPSSDPSSILLLLVHLCSSTVGASTIHFDPPARFANGTFLMGDAPAWCWIALSCRYPVRAWSCKCILPHQHRPRSGFEFDFLPSPRSVFILSTKALSYSDGPLFEHHLVDLTE</sequence>
<proteinExistence type="predicted"/>
<protein>
    <recommendedName>
        <fullName evidence="4">Secreted protein</fullName>
    </recommendedName>
</protein>
<evidence type="ECO:0000256" key="1">
    <source>
        <dbReference type="SAM" id="SignalP"/>
    </source>
</evidence>
<name>A0A8H6YM94_9AGAR</name>
<feature type="signal peptide" evidence="1">
    <location>
        <begin position="1"/>
        <end position="24"/>
    </location>
</feature>
<evidence type="ECO:0000313" key="2">
    <source>
        <dbReference type="EMBL" id="KAF7360889.1"/>
    </source>
</evidence>
<feature type="chain" id="PRO_5034996216" description="Secreted protein" evidence="1">
    <location>
        <begin position="25"/>
        <end position="180"/>
    </location>
</feature>
<organism evidence="2 3">
    <name type="scientific">Mycena sanguinolenta</name>
    <dbReference type="NCBI Taxonomy" id="230812"/>
    <lineage>
        <taxon>Eukaryota</taxon>
        <taxon>Fungi</taxon>
        <taxon>Dikarya</taxon>
        <taxon>Basidiomycota</taxon>
        <taxon>Agaricomycotina</taxon>
        <taxon>Agaricomycetes</taxon>
        <taxon>Agaricomycetidae</taxon>
        <taxon>Agaricales</taxon>
        <taxon>Marasmiineae</taxon>
        <taxon>Mycenaceae</taxon>
        <taxon>Mycena</taxon>
    </lineage>
</organism>